<organism evidence="7 8">
    <name type="scientific">Dentiscutata erythropus</name>
    <dbReference type="NCBI Taxonomy" id="1348616"/>
    <lineage>
        <taxon>Eukaryota</taxon>
        <taxon>Fungi</taxon>
        <taxon>Fungi incertae sedis</taxon>
        <taxon>Mucoromycota</taxon>
        <taxon>Glomeromycotina</taxon>
        <taxon>Glomeromycetes</taxon>
        <taxon>Diversisporales</taxon>
        <taxon>Gigasporaceae</taxon>
        <taxon>Dentiscutata</taxon>
    </lineage>
</organism>
<dbReference type="Proteomes" id="UP000789405">
    <property type="component" value="Unassembled WGS sequence"/>
</dbReference>
<dbReference type="PROSITE" id="PS50011">
    <property type="entry name" value="PROTEIN_KINASE_DOM"/>
    <property type="match status" value="1"/>
</dbReference>
<dbReference type="PANTHER" id="PTHR24348:SF22">
    <property type="entry name" value="NON-SPECIFIC SERINE_THREONINE PROTEIN KINASE"/>
    <property type="match status" value="1"/>
</dbReference>
<evidence type="ECO:0000256" key="5">
    <source>
        <dbReference type="ARBA" id="ARBA00022840"/>
    </source>
</evidence>
<evidence type="ECO:0000256" key="1">
    <source>
        <dbReference type="ARBA" id="ARBA00012513"/>
    </source>
</evidence>
<dbReference type="InterPro" id="IPR045269">
    <property type="entry name" value="Atg1-like"/>
</dbReference>
<feature type="domain" description="Protein kinase" evidence="6">
    <location>
        <begin position="1"/>
        <end position="115"/>
    </location>
</feature>
<dbReference type="GO" id="GO:0010506">
    <property type="term" value="P:regulation of autophagy"/>
    <property type="evidence" value="ECO:0007669"/>
    <property type="project" value="InterPro"/>
</dbReference>
<dbReference type="GO" id="GO:0004674">
    <property type="term" value="F:protein serine/threonine kinase activity"/>
    <property type="evidence" value="ECO:0007669"/>
    <property type="project" value="UniProtKB-EC"/>
</dbReference>
<proteinExistence type="predicted"/>
<reference evidence="7" key="1">
    <citation type="submission" date="2021-06" db="EMBL/GenBank/DDBJ databases">
        <authorList>
            <person name="Kallberg Y."/>
            <person name="Tangrot J."/>
            <person name="Rosling A."/>
        </authorList>
    </citation>
    <scope>NUCLEOTIDE SEQUENCE</scope>
    <source>
        <strain evidence="7">MA453B</strain>
    </source>
</reference>
<dbReference type="Gene3D" id="1.10.510.10">
    <property type="entry name" value="Transferase(Phosphotransferase) domain 1"/>
    <property type="match status" value="1"/>
</dbReference>
<dbReference type="InterPro" id="IPR001245">
    <property type="entry name" value="Ser-Thr/Tyr_kinase_cat_dom"/>
</dbReference>
<dbReference type="InterPro" id="IPR011009">
    <property type="entry name" value="Kinase-like_dom_sf"/>
</dbReference>
<comment type="caution">
    <text evidence="7">The sequence shown here is derived from an EMBL/GenBank/DDBJ whole genome shotgun (WGS) entry which is preliminary data.</text>
</comment>
<dbReference type="InterPro" id="IPR000719">
    <property type="entry name" value="Prot_kinase_dom"/>
</dbReference>
<evidence type="ECO:0000259" key="6">
    <source>
        <dbReference type="PROSITE" id="PS50011"/>
    </source>
</evidence>
<keyword evidence="3" id="KW-0547">Nucleotide-binding</keyword>
<evidence type="ECO:0000256" key="2">
    <source>
        <dbReference type="ARBA" id="ARBA00022679"/>
    </source>
</evidence>
<dbReference type="Pfam" id="PF07714">
    <property type="entry name" value="PK_Tyr_Ser-Thr"/>
    <property type="match status" value="1"/>
</dbReference>
<dbReference type="AlphaFoldDB" id="A0A9N9HWZ6"/>
<evidence type="ECO:0000256" key="4">
    <source>
        <dbReference type="ARBA" id="ARBA00022777"/>
    </source>
</evidence>
<dbReference type="SUPFAM" id="SSF56112">
    <property type="entry name" value="Protein kinase-like (PK-like)"/>
    <property type="match status" value="1"/>
</dbReference>
<dbReference type="GO" id="GO:0000407">
    <property type="term" value="C:phagophore assembly site"/>
    <property type="evidence" value="ECO:0007669"/>
    <property type="project" value="TreeGrafter"/>
</dbReference>
<dbReference type="GO" id="GO:0005524">
    <property type="term" value="F:ATP binding"/>
    <property type="evidence" value="ECO:0007669"/>
    <property type="project" value="UniProtKB-KW"/>
</dbReference>
<dbReference type="GO" id="GO:0005776">
    <property type="term" value="C:autophagosome"/>
    <property type="evidence" value="ECO:0007669"/>
    <property type="project" value="TreeGrafter"/>
</dbReference>
<keyword evidence="8" id="KW-1185">Reference proteome</keyword>
<gene>
    <name evidence="7" type="ORF">DERYTH_LOCUS13545</name>
</gene>
<accession>A0A9N9HWZ6</accession>
<keyword evidence="5" id="KW-0067">ATP-binding</keyword>
<evidence type="ECO:0000313" key="7">
    <source>
        <dbReference type="EMBL" id="CAG8710350.1"/>
    </source>
</evidence>
<dbReference type="EMBL" id="CAJVPY010009582">
    <property type="protein sequence ID" value="CAG8710350.1"/>
    <property type="molecule type" value="Genomic_DNA"/>
</dbReference>
<evidence type="ECO:0000256" key="3">
    <source>
        <dbReference type="ARBA" id="ARBA00022741"/>
    </source>
</evidence>
<dbReference type="PANTHER" id="PTHR24348">
    <property type="entry name" value="SERINE/THREONINE-PROTEIN KINASE UNC-51-RELATED"/>
    <property type="match status" value="1"/>
</dbReference>
<keyword evidence="2" id="KW-0808">Transferase</keyword>
<dbReference type="GO" id="GO:0000045">
    <property type="term" value="P:autophagosome assembly"/>
    <property type="evidence" value="ECO:0007669"/>
    <property type="project" value="TreeGrafter"/>
</dbReference>
<dbReference type="OrthoDB" id="1668230at2759"/>
<dbReference type="GO" id="GO:0016020">
    <property type="term" value="C:membrane"/>
    <property type="evidence" value="ECO:0007669"/>
    <property type="project" value="TreeGrafter"/>
</dbReference>
<name>A0A9N9HWZ6_9GLOM</name>
<protein>
    <recommendedName>
        <fullName evidence="1">non-specific serine/threonine protein kinase</fullName>
        <ecNumber evidence="1">2.7.11.1</ecNumber>
    </recommendedName>
</protein>
<evidence type="ECO:0000313" key="8">
    <source>
        <dbReference type="Proteomes" id="UP000789405"/>
    </source>
</evidence>
<sequence length="115" mass="13256">MLIFENVNGGTLRSYLHENSQHISWNDMIKFSLQIASAVRYLHAKGISNLGLRSDDIFINNKNIKLADYGLSNRLKGQIVKHKHHRFYKKSDVYSVGFLIQEIYNNSLFNENGAL</sequence>
<dbReference type="GO" id="GO:0005829">
    <property type="term" value="C:cytosol"/>
    <property type="evidence" value="ECO:0007669"/>
    <property type="project" value="TreeGrafter"/>
</dbReference>
<keyword evidence="4" id="KW-0418">Kinase</keyword>
<dbReference type="EC" id="2.7.11.1" evidence="1"/>